<reference evidence="3" key="1">
    <citation type="journal article" date="2020" name="Stud. Mycol.">
        <title>101 Dothideomycetes genomes: a test case for predicting lifestyles and emergence of pathogens.</title>
        <authorList>
            <person name="Haridas S."/>
            <person name="Albert R."/>
            <person name="Binder M."/>
            <person name="Bloem J."/>
            <person name="Labutti K."/>
            <person name="Salamov A."/>
            <person name="Andreopoulos B."/>
            <person name="Baker S."/>
            <person name="Barry K."/>
            <person name="Bills G."/>
            <person name="Bluhm B."/>
            <person name="Cannon C."/>
            <person name="Castanera R."/>
            <person name="Culley D."/>
            <person name="Daum C."/>
            <person name="Ezra D."/>
            <person name="Gonzalez J."/>
            <person name="Henrissat B."/>
            <person name="Kuo A."/>
            <person name="Liang C."/>
            <person name="Lipzen A."/>
            <person name="Lutzoni F."/>
            <person name="Magnuson J."/>
            <person name="Mondo S."/>
            <person name="Nolan M."/>
            <person name="Ohm R."/>
            <person name="Pangilinan J."/>
            <person name="Park H.-J."/>
            <person name="Ramirez L."/>
            <person name="Alfaro M."/>
            <person name="Sun H."/>
            <person name="Tritt A."/>
            <person name="Yoshinaga Y."/>
            <person name="Zwiers L.-H."/>
            <person name="Turgeon B."/>
            <person name="Goodwin S."/>
            <person name="Spatafora J."/>
            <person name="Crous P."/>
            <person name="Grigoriev I."/>
        </authorList>
    </citation>
    <scope>NUCLEOTIDE SEQUENCE</scope>
    <source>
        <strain evidence="3">CBS 121167</strain>
    </source>
</reference>
<dbReference type="RefSeq" id="XP_033400558.1">
    <property type="nucleotide sequence ID" value="XM_033539914.1"/>
</dbReference>
<keyword evidence="2" id="KW-1133">Transmembrane helix</keyword>
<feature type="region of interest" description="Disordered" evidence="1">
    <location>
        <begin position="280"/>
        <end position="321"/>
    </location>
</feature>
<protein>
    <recommendedName>
        <fullName evidence="5">Carbohydrate-binding module family 13 protein</fullName>
    </recommendedName>
</protein>
<dbReference type="OrthoDB" id="3931432at2759"/>
<dbReference type="SUPFAM" id="SSF50370">
    <property type="entry name" value="Ricin B-like lectins"/>
    <property type="match status" value="1"/>
</dbReference>
<keyword evidence="2" id="KW-0812">Transmembrane</keyword>
<accession>A0A6A6BLC4</accession>
<sequence length="445" mass="47693">MLLNISSTLDISGQATFTLVNALTHYPLAIDPSLAYFPLRAAPPSSFNGTPTVLEFQFRQSDYAGEYNVCAAFSGLSYCLDVFGNDKYIPHLSAWGEHSGQYWKVNVTRQGLEMSNEWSGSDYFLDVLPTTYQGQMTNGGGSGQLWFLNQTATNATLPPFAPDSSSLANKKPYGLTTGGIIGVSLAGGFIISSILLGILAFLYRRRRKRQRRLREIDTAAAAKAEYSAASSPPDSHHYHVPPAQAEVAELHSPTNPTTPPSQQHQQTTLYELAAASVDDLRRPETPDPASPPPQLDDKGIYSAMASWPGSPSTIDDSPVTRGRNARWEEVVMVENGELVSVEDARRYLDANGHFRVGGGESSAAGGGAAARFCSSAAAAAGVPPHATSSNGYNHVPSELDAGPPGYAEWVISGAVPGSGQVHEAGGREILVARNERRRSRARISR</sequence>
<evidence type="ECO:0000313" key="3">
    <source>
        <dbReference type="EMBL" id="KAF2144846.1"/>
    </source>
</evidence>
<feature type="non-terminal residue" evidence="3">
    <location>
        <position position="1"/>
    </location>
</feature>
<evidence type="ECO:0000256" key="1">
    <source>
        <dbReference type="SAM" id="MobiDB-lite"/>
    </source>
</evidence>
<dbReference type="EMBL" id="ML995478">
    <property type="protein sequence ID" value="KAF2144846.1"/>
    <property type="molecule type" value="Genomic_DNA"/>
</dbReference>
<dbReference type="AlphaFoldDB" id="A0A6A6BLC4"/>
<organism evidence="3 4">
    <name type="scientific">Aplosporella prunicola CBS 121167</name>
    <dbReference type="NCBI Taxonomy" id="1176127"/>
    <lineage>
        <taxon>Eukaryota</taxon>
        <taxon>Fungi</taxon>
        <taxon>Dikarya</taxon>
        <taxon>Ascomycota</taxon>
        <taxon>Pezizomycotina</taxon>
        <taxon>Dothideomycetes</taxon>
        <taxon>Dothideomycetes incertae sedis</taxon>
        <taxon>Botryosphaeriales</taxon>
        <taxon>Aplosporellaceae</taxon>
        <taxon>Aplosporella</taxon>
    </lineage>
</organism>
<gene>
    <name evidence="3" type="ORF">K452DRAFT_284237</name>
</gene>
<evidence type="ECO:0008006" key="5">
    <source>
        <dbReference type="Google" id="ProtNLM"/>
    </source>
</evidence>
<proteinExistence type="predicted"/>
<evidence type="ECO:0000256" key="2">
    <source>
        <dbReference type="SAM" id="Phobius"/>
    </source>
</evidence>
<dbReference type="Proteomes" id="UP000799438">
    <property type="component" value="Unassembled WGS sequence"/>
</dbReference>
<evidence type="ECO:0000313" key="4">
    <source>
        <dbReference type="Proteomes" id="UP000799438"/>
    </source>
</evidence>
<feature type="transmembrane region" description="Helical" evidence="2">
    <location>
        <begin position="179"/>
        <end position="203"/>
    </location>
</feature>
<dbReference type="InterPro" id="IPR035992">
    <property type="entry name" value="Ricin_B-like_lectins"/>
</dbReference>
<keyword evidence="4" id="KW-1185">Reference proteome</keyword>
<keyword evidence="2" id="KW-0472">Membrane</keyword>
<dbReference type="GeneID" id="54297410"/>
<name>A0A6A6BLC4_9PEZI</name>